<evidence type="ECO:0000313" key="1">
    <source>
        <dbReference type="EMBL" id="GAG25640.1"/>
    </source>
</evidence>
<dbReference type="Gene3D" id="2.60.40.10">
    <property type="entry name" value="Immunoglobulins"/>
    <property type="match status" value="1"/>
</dbReference>
<name>X0W515_9ZZZZ</name>
<dbReference type="AlphaFoldDB" id="X0W515"/>
<dbReference type="EMBL" id="BARS01038709">
    <property type="protein sequence ID" value="GAG25640.1"/>
    <property type="molecule type" value="Genomic_DNA"/>
</dbReference>
<protein>
    <recommendedName>
        <fullName evidence="2">Fibronectin type-III domain-containing protein</fullName>
    </recommendedName>
</protein>
<dbReference type="InterPro" id="IPR036116">
    <property type="entry name" value="FN3_sf"/>
</dbReference>
<organism evidence="1">
    <name type="scientific">marine sediment metagenome</name>
    <dbReference type="NCBI Taxonomy" id="412755"/>
    <lineage>
        <taxon>unclassified sequences</taxon>
        <taxon>metagenomes</taxon>
        <taxon>ecological metagenomes</taxon>
    </lineage>
</organism>
<gene>
    <name evidence="1" type="ORF">S01H1_59198</name>
</gene>
<reference evidence="1" key="1">
    <citation type="journal article" date="2014" name="Front. Microbiol.">
        <title>High frequency of phylogenetically diverse reductive dehalogenase-homologous genes in deep subseafloor sedimentary metagenomes.</title>
        <authorList>
            <person name="Kawai M."/>
            <person name="Futagami T."/>
            <person name="Toyoda A."/>
            <person name="Takaki Y."/>
            <person name="Nishi S."/>
            <person name="Hori S."/>
            <person name="Arai W."/>
            <person name="Tsubouchi T."/>
            <person name="Morono Y."/>
            <person name="Uchiyama I."/>
            <person name="Ito T."/>
            <person name="Fujiyama A."/>
            <person name="Inagaki F."/>
            <person name="Takami H."/>
        </authorList>
    </citation>
    <scope>NUCLEOTIDE SEQUENCE</scope>
    <source>
        <strain evidence="1">Expedition CK06-06</strain>
    </source>
</reference>
<sequence length="193" mass="21117">MGALVIDTTPPAVPMGLSCIGHEHEVVLKWAPNKEDDLAKYRLYRSQTPLTGYESLVRTEFSKATDSGIDNYRPFYYKVSAIDRAGNEGGLSPSVKGMAIPPGPTFVSGEIIKDTVWYAGASPYVIEDDIHVRSKATLTIEPGVRIESKGGPLIIQGQLQALGDKEGMIIFDGFEGKRWAGIIFDRVKNDKSK</sequence>
<comment type="caution">
    <text evidence="1">The sequence shown here is derived from an EMBL/GenBank/DDBJ whole genome shotgun (WGS) entry which is preliminary data.</text>
</comment>
<feature type="non-terminal residue" evidence="1">
    <location>
        <position position="193"/>
    </location>
</feature>
<evidence type="ECO:0008006" key="2">
    <source>
        <dbReference type="Google" id="ProtNLM"/>
    </source>
</evidence>
<dbReference type="SUPFAM" id="SSF49265">
    <property type="entry name" value="Fibronectin type III"/>
    <property type="match status" value="1"/>
</dbReference>
<accession>X0W515</accession>
<dbReference type="InterPro" id="IPR013783">
    <property type="entry name" value="Ig-like_fold"/>
</dbReference>
<proteinExistence type="predicted"/>